<sequence>MFHIVLNRWLEEQKLSRSDLILKLKIYMNEEFYGLDAITLSRWLNGKTIPPLHKQMRIAICLGIDLAEFILDLDLSSASAGNRQKKALHLLEKSLDFSTSSLSYQRIPQVVNCKIEKQSFEEHFSIYRDFHENIPALKDFFKEVYSLKDKINYMQVCLLNHNKEMIGHYCGVEEISKLKDVSMFNNCSKDELSRSCFLSVGYFSNSRHYLKLISYLIAYYCTGVYKRIDYLYLAVAGYPLYLVTKQFLSIDEWRALPPKDGSKIGVFIFKIDIVRAICNPQFLPDAQKKLECLSRCHIENCGKCNLLDYL</sequence>
<dbReference type="HOGENOM" id="CLU_874042_0_0_6"/>
<protein>
    <recommendedName>
        <fullName evidence="1">HTH cro/C1-type domain-containing protein</fullName>
    </recommendedName>
</protein>
<proteinExistence type="predicted"/>
<evidence type="ECO:0000259" key="1">
    <source>
        <dbReference type="PROSITE" id="PS50943"/>
    </source>
</evidence>
<dbReference type="EMBL" id="CP000444">
    <property type="protein sequence ID" value="ABI44376.1"/>
    <property type="molecule type" value="Genomic_DNA"/>
</dbReference>
<name>Q0HR79_SHESR</name>
<dbReference type="AlphaFoldDB" id="Q0HR79"/>
<dbReference type="InterPro" id="IPR001387">
    <property type="entry name" value="Cro/C1-type_HTH"/>
</dbReference>
<dbReference type="CDD" id="cd00093">
    <property type="entry name" value="HTH_XRE"/>
    <property type="match status" value="1"/>
</dbReference>
<reference evidence="2" key="1">
    <citation type="submission" date="2006-08" db="EMBL/GenBank/DDBJ databases">
        <title>Complete sequence of Chromosome1 of Shewanella sp. MR-7.</title>
        <authorList>
            <consortium name="US DOE Joint Genome Institute"/>
            <person name="Copeland A."/>
            <person name="Lucas S."/>
            <person name="Lapidus A."/>
            <person name="Barry K."/>
            <person name="Detter J.C."/>
            <person name="Glavina del Rio T."/>
            <person name="Hammon N."/>
            <person name="Israni S."/>
            <person name="Dalin E."/>
            <person name="Tice H."/>
            <person name="Pitluck S."/>
            <person name="Kiss H."/>
            <person name="Brettin T."/>
            <person name="Bruce D."/>
            <person name="Han C."/>
            <person name="Tapia R."/>
            <person name="Gilna P."/>
            <person name="Schmutz J."/>
            <person name="Larimer F."/>
            <person name="Land M."/>
            <person name="Hauser L."/>
            <person name="Kyrpides N."/>
            <person name="Mikhailova N."/>
            <person name="Nealson K."/>
            <person name="Konstantinidis K."/>
            <person name="Klappenbach J."/>
            <person name="Tiedje J."/>
            <person name="Richardson P."/>
        </authorList>
    </citation>
    <scope>NUCLEOTIDE SEQUENCE</scope>
    <source>
        <strain evidence="2">MR-7</strain>
    </source>
</reference>
<evidence type="ECO:0000313" key="2">
    <source>
        <dbReference type="EMBL" id="ABI44376.1"/>
    </source>
</evidence>
<organism evidence="2">
    <name type="scientific">Shewanella sp. (strain MR-7)</name>
    <dbReference type="NCBI Taxonomy" id="60481"/>
    <lineage>
        <taxon>Bacteria</taxon>
        <taxon>Pseudomonadati</taxon>
        <taxon>Pseudomonadota</taxon>
        <taxon>Gammaproteobacteria</taxon>
        <taxon>Alteromonadales</taxon>
        <taxon>Shewanellaceae</taxon>
        <taxon>Shewanella</taxon>
    </lineage>
</organism>
<feature type="domain" description="HTH cro/C1-type" evidence="1">
    <location>
        <begin position="39"/>
        <end position="69"/>
    </location>
</feature>
<dbReference type="PROSITE" id="PS50943">
    <property type="entry name" value="HTH_CROC1"/>
    <property type="match status" value="1"/>
</dbReference>
<dbReference type="KEGG" id="shm:Shewmr7_3394"/>
<gene>
    <name evidence="2" type="ordered locus">Shewmr7_3394</name>
</gene>
<accession>Q0HR79</accession>